<dbReference type="Pfam" id="PF12833">
    <property type="entry name" value="HTH_18"/>
    <property type="match status" value="1"/>
</dbReference>
<reference evidence="5 6" key="1">
    <citation type="submission" date="2018-10" db="EMBL/GenBank/DDBJ databases">
        <title>Sinomicrobium pectinilyticum sp. nov., a pectinase-producing bacterium isolated from alkaline and saline soil, and emended description of the genus Sinomicrobium.</title>
        <authorList>
            <person name="Cheng B."/>
            <person name="Li C."/>
            <person name="Lai Q."/>
            <person name="Du M."/>
            <person name="Shao Z."/>
            <person name="Xu P."/>
            <person name="Yang C."/>
        </authorList>
    </citation>
    <scope>NUCLEOTIDE SEQUENCE [LARGE SCALE GENOMIC DNA]</scope>
    <source>
        <strain evidence="5 6">5DNS001</strain>
    </source>
</reference>
<dbReference type="AlphaFoldDB" id="A0A3N0EHU4"/>
<protein>
    <submittedName>
        <fullName evidence="5">AraC family transcriptional regulator</fullName>
    </submittedName>
</protein>
<dbReference type="RefSeq" id="WP_123215983.1">
    <property type="nucleotide sequence ID" value="NZ_RJTM01000072.1"/>
</dbReference>
<keyword evidence="3" id="KW-0804">Transcription</keyword>
<dbReference type="OrthoDB" id="135231at2"/>
<evidence type="ECO:0000313" key="5">
    <source>
        <dbReference type="EMBL" id="RNL87249.1"/>
    </source>
</evidence>
<evidence type="ECO:0000313" key="6">
    <source>
        <dbReference type="Proteomes" id="UP000267469"/>
    </source>
</evidence>
<organism evidence="5 6">
    <name type="scientific">Sinomicrobium pectinilyticum</name>
    <dbReference type="NCBI Taxonomy" id="1084421"/>
    <lineage>
        <taxon>Bacteria</taxon>
        <taxon>Pseudomonadati</taxon>
        <taxon>Bacteroidota</taxon>
        <taxon>Flavobacteriia</taxon>
        <taxon>Flavobacteriales</taxon>
        <taxon>Flavobacteriaceae</taxon>
        <taxon>Sinomicrobium</taxon>
    </lineage>
</organism>
<evidence type="ECO:0000256" key="2">
    <source>
        <dbReference type="ARBA" id="ARBA00023125"/>
    </source>
</evidence>
<proteinExistence type="predicted"/>
<keyword evidence="6" id="KW-1185">Reference proteome</keyword>
<dbReference type="InterPro" id="IPR009057">
    <property type="entry name" value="Homeodomain-like_sf"/>
</dbReference>
<dbReference type="PRINTS" id="PR00032">
    <property type="entry name" value="HTHARAC"/>
</dbReference>
<dbReference type="PANTHER" id="PTHR47893">
    <property type="entry name" value="REGULATORY PROTEIN PCHR"/>
    <property type="match status" value="1"/>
</dbReference>
<dbReference type="SMART" id="SM00342">
    <property type="entry name" value="HTH_ARAC"/>
    <property type="match status" value="1"/>
</dbReference>
<evidence type="ECO:0000259" key="4">
    <source>
        <dbReference type="PROSITE" id="PS01124"/>
    </source>
</evidence>
<dbReference type="PANTHER" id="PTHR47893:SF1">
    <property type="entry name" value="REGULATORY PROTEIN PCHR"/>
    <property type="match status" value="1"/>
</dbReference>
<evidence type="ECO:0000256" key="3">
    <source>
        <dbReference type="ARBA" id="ARBA00023163"/>
    </source>
</evidence>
<dbReference type="InterPro" id="IPR018060">
    <property type="entry name" value="HTH_AraC"/>
</dbReference>
<dbReference type="SUPFAM" id="SSF46689">
    <property type="entry name" value="Homeodomain-like"/>
    <property type="match status" value="1"/>
</dbReference>
<sequence>MKTPLIIESKQTGILEALAAYSNEEISRTKNEKMLSYNNQVGKIRIKESVIKKGLVFSHYRVCFNQDTTYKVFTEEKRCFLFAYSVKGQLFHKISSLGNKEEHLDEFQTEILHIKAENILQYHFKEKQPYDFFVICLYDIDLLRSRLKQETSPDGKETFRSFLNKTHTYNYIGSYNLMIADYARRLRHIAITDLSKHLLFEGIVNIIISLKIQQFIEDERNKEKTAGSLNKRECREIHKLSEFIYENPEKQYTVEYLCSISGLAPCKLQEGFKEMHNRTVADFIRNVRVEKAERLISSTDLNISEVVYSIGFASRSYFSKIFKRKYNCSPKFYQKNKSRMAEVNGAI</sequence>
<dbReference type="InterPro" id="IPR020449">
    <property type="entry name" value="Tscrpt_reg_AraC-type_HTH"/>
</dbReference>
<dbReference type="PROSITE" id="PS01124">
    <property type="entry name" value="HTH_ARAC_FAMILY_2"/>
    <property type="match status" value="1"/>
</dbReference>
<comment type="caution">
    <text evidence="5">The sequence shown here is derived from an EMBL/GenBank/DDBJ whole genome shotgun (WGS) entry which is preliminary data.</text>
</comment>
<feature type="domain" description="HTH araC/xylS-type" evidence="4">
    <location>
        <begin position="238"/>
        <end position="336"/>
    </location>
</feature>
<gene>
    <name evidence="5" type="ORF">ED312_10595</name>
</gene>
<accession>A0A3N0EHU4</accession>
<evidence type="ECO:0000256" key="1">
    <source>
        <dbReference type="ARBA" id="ARBA00023015"/>
    </source>
</evidence>
<dbReference type="GO" id="GO:0043565">
    <property type="term" value="F:sequence-specific DNA binding"/>
    <property type="evidence" value="ECO:0007669"/>
    <property type="project" value="InterPro"/>
</dbReference>
<dbReference type="Proteomes" id="UP000267469">
    <property type="component" value="Unassembled WGS sequence"/>
</dbReference>
<dbReference type="GO" id="GO:0003700">
    <property type="term" value="F:DNA-binding transcription factor activity"/>
    <property type="evidence" value="ECO:0007669"/>
    <property type="project" value="InterPro"/>
</dbReference>
<keyword evidence="1" id="KW-0805">Transcription regulation</keyword>
<dbReference type="Gene3D" id="1.10.10.60">
    <property type="entry name" value="Homeodomain-like"/>
    <property type="match status" value="1"/>
</dbReference>
<dbReference type="InterPro" id="IPR053142">
    <property type="entry name" value="PchR_regulatory_protein"/>
</dbReference>
<name>A0A3N0EHU4_SINP1</name>
<keyword evidence="2" id="KW-0238">DNA-binding</keyword>
<dbReference type="EMBL" id="RJTM01000072">
    <property type="protein sequence ID" value="RNL87249.1"/>
    <property type="molecule type" value="Genomic_DNA"/>
</dbReference>